<evidence type="ECO:0000256" key="1">
    <source>
        <dbReference type="ARBA" id="ARBA00004651"/>
    </source>
</evidence>
<feature type="transmembrane region" description="Helical" evidence="7">
    <location>
        <begin position="522"/>
        <end position="543"/>
    </location>
</feature>
<dbReference type="Pfam" id="PF00528">
    <property type="entry name" value="BPD_transp_1"/>
    <property type="match status" value="2"/>
</dbReference>
<evidence type="ECO:0000256" key="7">
    <source>
        <dbReference type="RuleBase" id="RU363032"/>
    </source>
</evidence>
<keyword evidence="10" id="KW-1185">Reference proteome</keyword>
<dbReference type="InterPro" id="IPR000515">
    <property type="entry name" value="MetI-like"/>
</dbReference>
<feature type="transmembrane region" description="Helical" evidence="7">
    <location>
        <begin position="373"/>
        <end position="396"/>
    </location>
</feature>
<dbReference type="Proteomes" id="UP001161390">
    <property type="component" value="Unassembled WGS sequence"/>
</dbReference>
<feature type="transmembrane region" description="Helical" evidence="7">
    <location>
        <begin position="64"/>
        <end position="89"/>
    </location>
</feature>
<keyword evidence="4 7" id="KW-0812">Transmembrane</keyword>
<evidence type="ECO:0000256" key="5">
    <source>
        <dbReference type="ARBA" id="ARBA00022989"/>
    </source>
</evidence>
<accession>A0ABQ5UY27</accession>
<dbReference type="EMBL" id="BSNJ01000001">
    <property type="protein sequence ID" value="GLQ19463.1"/>
    <property type="molecule type" value="Genomic_DNA"/>
</dbReference>
<feature type="transmembrane region" description="Helical" evidence="7">
    <location>
        <begin position="21"/>
        <end position="44"/>
    </location>
</feature>
<feature type="transmembrane region" description="Helical" evidence="7">
    <location>
        <begin position="416"/>
        <end position="435"/>
    </location>
</feature>
<dbReference type="PANTHER" id="PTHR30183:SF2">
    <property type="entry name" value="IRON UTILIZATION PROTEIN"/>
    <property type="match status" value="1"/>
</dbReference>
<sequence length="552" mass="59375">MSVLRLNPPIQLSPRRLVYRLSIYAIAALVALPLVTVLFALFAGESGVWSRLWATTLPVYVANSLLLMALTGLIATLIGVGTGWCVAMLTFPGRRWISWLLILPLAAPAYIVAYVYVELLDYFGPLQSALRSLTGWEQGDYAFPPLRTLPGAALILGLCLYPYVYLLARASFGQQSATQWQAARSLGANPFQAFRRVALPMARPAIIGGLALVLMETLADFGVADYFGIPTFSTGIFRSWLAAGDRPAAMKLAAVMLLCIFTLILMEASSRKGRVSARGRTMGQAGRLTLGRRAGWMVTLLCLCPVILGFAIPVVSLLHNVISVPDARPAGDFMTYAGNTVIIGITVVILSLLLAGCLAYANRRLTGRFSQAVIRFSTLGYALPGALLAVGLLIPIGGVDRAVTRFATTHLGWDGGLLLSGTIIVLVFALLIRFLTVSYNALSAGFNQIPPSMDAAARSLGASPAAVMRRIHLPLLRPSLLAGGLIVFVDTLRELPATLILRPFNFDTLATRIYWLASDERIVEASTAAMLVILCGLIPVILINRTFENQGG</sequence>
<evidence type="ECO:0000259" key="8">
    <source>
        <dbReference type="PROSITE" id="PS50928"/>
    </source>
</evidence>
<feature type="transmembrane region" description="Helical" evidence="7">
    <location>
        <begin position="205"/>
        <end position="228"/>
    </location>
</feature>
<dbReference type="PANTHER" id="PTHR30183">
    <property type="entry name" value="MOLYBDENUM TRANSPORT SYSTEM PERMEASE PROTEIN MODB"/>
    <property type="match status" value="1"/>
</dbReference>
<keyword evidence="2 7" id="KW-0813">Transport</keyword>
<feature type="domain" description="ABC transmembrane type-1" evidence="8">
    <location>
        <begin position="61"/>
        <end position="269"/>
    </location>
</feature>
<keyword evidence="3" id="KW-1003">Cell membrane</keyword>
<reference evidence="9" key="1">
    <citation type="journal article" date="2014" name="Int. J. Syst. Evol. Microbiol.">
        <title>Complete genome of a new Firmicutes species belonging to the dominant human colonic microbiota ('Ruminococcus bicirculans') reveals two chromosomes and a selective capacity to utilize plant glucans.</title>
        <authorList>
            <consortium name="NISC Comparative Sequencing Program"/>
            <person name="Wegmann U."/>
            <person name="Louis P."/>
            <person name="Goesmann A."/>
            <person name="Henrissat B."/>
            <person name="Duncan S.H."/>
            <person name="Flint H.J."/>
        </authorList>
    </citation>
    <scope>NUCLEOTIDE SEQUENCE</scope>
    <source>
        <strain evidence="9">NBRC 108216</strain>
    </source>
</reference>
<dbReference type="Gene3D" id="1.10.3720.10">
    <property type="entry name" value="MetI-like"/>
    <property type="match status" value="2"/>
</dbReference>
<keyword evidence="6 7" id="KW-0472">Membrane</keyword>
<dbReference type="RefSeq" id="WP_284369212.1">
    <property type="nucleotide sequence ID" value="NZ_BSNJ01000001.1"/>
</dbReference>
<protein>
    <submittedName>
        <fullName evidence="9">Iron ABC transporter permease</fullName>
    </submittedName>
</protein>
<gene>
    <name evidence="9" type="ORF">GCM10007854_04180</name>
</gene>
<comment type="similarity">
    <text evidence="7">Belongs to the binding-protein-dependent transport system permease family.</text>
</comment>
<feature type="transmembrane region" description="Helical" evidence="7">
    <location>
        <begin position="294"/>
        <end position="316"/>
    </location>
</feature>
<evidence type="ECO:0000256" key="3">
    <source>
        <dbReference type="ARBA" id="ARBA00022475"/>
    </source>
</evidence>
<feature type="transmembrane region" description="Helical" evidence="7">
    <location>
        <begin position="96"/>
        <end position="117"/>
    </location>
</feature>
<dbReference type="InterPro" id="IPR035906">
    <property type="entry name" value="MetI-like_sf"/>
</dbReference>
<organism evidence="9 10">
    <name type="scientific">Algimonas porphyrae</name>
    <dbReference type="NCBI Taxonomy" id="1128113"/>
    <lineage>
        <taxon>Bacteria</taxon>
        <taxon>Pseudomonadati</taxon>
        <taxon>Pseudomonadota</taxon>
        <taxon>Alphaproteobacteria</taxon>
        <taxon>Maricaulales</taxon>
        <taxon>Robiginitomaculaceae</taxon>
        <taxon>Algimonas</taxon>
    </lineage>
</organism>
<feature type="transmembrane region" description="Helical" evidence="7">
    <location>
        <begin position="149"/>
        <end position="168"/>
    </location>
</feature>
<evidence type="ECO:0000313" key="9">
    <source>
        <dbReference type="EMBL" id="GLQ19463.1"/>
    </source>
</evidence>
<evidence type="ECO:0000256" key="6">
    <source>
        <dbReference type="ARBA" id="ARBA00023136"/>
    </source>
</evidence>
<dbReference type="CDD" id="cd06261">
    <property type="entry name" value="TM_PBP2"/>
    <property type="match status" value="2"/>
</dbReference>
<evidence type="ECO:0000256" key="4">
    <source>
        <dbReference type="ARBA" id="ARBA00022692"/>
    </source>
</evidence>
<comment type="caution">
    <text evidence="9">The sequence shown here is derived from an EMBL/GenBank/DDBJ whole genome shotgun (WGS) entry which is preliminary data.</text>
</comment>
<evidence type="ECO:0000313" key="10">
    <source>
        <dbReference type="Proteomes" id="UP001161390"/>
    </source>
</evidence>
<dbReference type="PROSITE" id="PS50928">
    <property type="entry name" value="ABC_TM1"/>
    <property type="match status" value="2"/>
</dbReference>
<comment type="subcellular location">
    <subcellularLocation>
        <location evidence="1 7">Cell membrane</location>
        <topology evidence="1 7">Multi-pass membrane protein</topology>
    </subcellularLocation>
</comment>
<feature type="domain" description="ABC transmembrane type-1" evidence="8">
    <location>
        <begin position="337"/>
        <end position="543"/>
    </location>
</feature>
<name>A0ABQ5UY27_9PROT</name>
<reference evidence="9" key="2">
    <citation type="submission" date="2023-01" db="EMBL/GenBank/DDBJ databases">
        <title>Draft genome sequence of Algimonas porphyrae strain NBRC 108216.</title>
        <authorList>
            <person name="Sun Q."/>
            <person name="Mori K."/>
        </authorList>
    </citation>
    <scope>NUCLEOTIDE SEQUENCE</scope>
    <source>
        <strain evidence="9">NBRC 108216</strain>
    </source>
</reference>
<dbReference type="SUPFAM" id="SSF161098">
    <property type="entry name" value="MetI-like"/>
    <property type="match status" value="2"/>
</dbReference>
<proteinExistence type="inferred from homology"/>
<evidence type="ECO:0000256" key="2">
    <source>
        <dbReference type="ARBA" id="ARBA00022448"/>
    </source>
</evidence>
<feature type="transmembrane region" description="Helical" evidence="7">
    <location>
        <begin position="248"/>
        <end position="266"/>
    </location>
</feature>
<feature type="transmembrane region" description="Helical" evidence="7">
    <location>
        <begin position="336"/>
        <end position="361"/>
    </location>
</feature>
<keyword evidence="5 7" id="KW-1133">Transmembrane helix</keyword>